<evidence type="ECO:0000256" key="5">
    <source>
        <dbReference type="ARBA" id="ARBA00022692"/>
    </source>
</evidence>
<dbReference type="Pfam" id="PF13520">
    <property type="entry name" value="AA_permease_2"/>
    <property type="match status" value="1"/>
</dbReference>
<dbReference type="GO" id="GO:0022857">
    <property type="term" value="F:transmembrane transporter activity"/>
    <property type="evidence" value="ECO:0007669"/>
    <property type="project" value="InterPro"/>
</dbReference>
<feature type="transmembrane region" description="Helical" evidence="9">
    <location>
        <begin position="168"/>
        <end position="186"/>
    </location>
</feature>
<dbReference type="KEGG" id="msei:MSEDJ_15590"/>
<dbReference type="Gene3D" id="1.20.1740.10">
    <property type="entry name" value="Amino acid/polyamine transporter I"/>
    <property type="match status" value="1"/>
</dbReference>
<dbReference type="GO" id="GO:0005886">
    <property type="term" value="C:plasma membrane"/>
    <property type="evidence" value="ECO:0007669"/>
    <property type="project" value="UniProtKB-SubCell"/>
</dbReference>
<keyword evidence="11" id="KW-1185">Reference proteome</keyword>
<feature type="transmembrane region" description="Helical" evidence="9">
    <location>
        <begin position="60"/>
        <end position="79"/>
    </location>
</feature>
<evidence type="ECO:0000313" key="10">
    <source>
        <dbReference type="EMBL" id="BBY27463.1"/>
    </source>
</evidence>
<keyword evidence="6 9" id="KW-1133">Transmembrane helix</keyword>
<feature type="transmembrane region" description="Helical" evidence="9">
    <location>
        <begin position="429"/>
        <end position="447"/>
    </location>
</feature>
<dbReference type="PANTHER" id="PTHR42770:SF16">
    <property type="entry name" value="AMINO ACID PERMEASE"/>
    <property type="match status" value="1"/>
</dbReference>
<evidence type="ECO:0000256" key="4">
    <source>
        <dbReference type="ARBA" id="ARBA00022475"/>
    </source>
</evidence>
<dbReference type="AlphaFoldDB" id="A0A7I7QMA2"/>
<feature type="transmembrane region" description="Helical" evidence="9">
    <location>
        <begin position="295"/>
        <end position="325"/>
    </location>
</feature>
<feature type="transmembrane region" description="Helical" evidence="9">
    <location>
        <begin position="138"/>
        <end position="156"/>
    </location>
</feature>
<dbReference type="InterPro" id="IPR002293">
    <property type="entry name" value="AA/rel_permease1"/>
</dbReference>
<sequence length="485" mass="51970">MSSNDDSGTSANAELERLGYDPELKRAMSLADVVIFGLIYMVPIAPIAVFGIVYNFSAGAVGLVYLVAAIAMVFSAVSYREMARTFPIAGSVYSYVRYGVNQFVGFISGWAILLDYLLMPALLSVFAASAMVSLVPSLPAWVWIIVFVVVTASINLRGITFTASMNKIFLVIQLVVLAVFCVWALVAVAQGKGHFSFDPIFSSNTFTWSVVFGAIPIAALSFCGFDGISTLNEEAKGGGKTVARATMIVLWICTALFVLQVYLAAIFVPNGTVFADGDDTNNAFYNITGQVMANWFQIVVTLTTALIALFANIVASNGISSRLVFSMARDRQLPKFLAKVNSKTQVPANAMIFIMAVSLAVGIFGIENPALLTSLVTFGALTAYIMLHISVLVHFGGRLRSRKIFAHYVSPILGAAVLIYALWSGSFNAKLVGLIWLGIGVLIAVYFRATGRSLAQSDIDGASDTPPTAVDESHGTPVVTAEKER</sequence>
<evidence type="ECO:0000256" key="6">
    <source>
        <dbReference type="ARBA" id="ARBA00022989"/>
    </source>
</evidence>
<evidence type="ECO:0000256" key="9">
    <source>
        <dbReference type="SAM" id="Phobius"/>
    </source>
</evidence>
<dbReference type="PANTHER" id="PTHR42770">
    <property type="entry name" value="AMINO ACID TRANSPORTER-RELATED"/>
    <property type="match status" value="1"/>
</dbReference>
<proteinExistence type="inferred from homology"/>
<dbReference type="RefSeq" id="WP_246231017.1">
    <property type="nucleotide sequence ID" value="NZ_AP022588.1"/>
</dbReference>
<evidence type="ECO:0000256" key="8">
    <source>
        <dbReference type="SAM" id="MobiDB-lite"/>
    </source>
</evidence>
<dbReference type="PIRSF" id="PIRSF006060">
    <property type="entry name" value="AA_transporter"/>
    <property type="match status" value="1"/>
</dbReference>
<feature type="transmembrane region" description="Helical" evidence="9">
    <location>
        <begin position="100"/>
        <end position="118"/>
    </location>
</feature>
<evidence type="ECO:0000256" key="7">
    <source>
        <dbReference type="ARBA" id="ARBA00023136"/>
    </source>
</evidence>
<keyword evidence="7 9" id="KW-0472">Membrane</keyword>
<protein>
    <submittedName>
        <fullName evidence="10">Amino acid transporter</fullName>
    </submittedName>
</protein>
<feature type="transmembrane region" description="Helical" evidence="9">
    <location>
        <begin position="206"/>
        <end position="228"/>
    </location>
</feature>
<evidence type="ECO:0000313" key="11">
    <source>
        <dbReference type="Proteomes" id="UP000467193"/>
    </source>
</evidence>
<evidence type="ECO:0000256" key="2">
    <source>
        <dbReference type="ARBA" id="ARBA00004651"/>
    </source>
</evidence>
<comment type="subcellular location">
    <subcellularLocation>
        <location evidence="2">Cell membrane</location>
        <topology evidence="2">Multi-pass membrane protein</topology>
    </subcellularLocation>
</comment>
<dbReference type="InterPro" id="IPR050367">
    <property type="entry name" value="APC_superfamily"/>
</dbReference>
<feature type="transmembrane region" description="Helical" evidence="9">
    <location>
        <begin position="372"/>
        <end position="393"/>
    </location>
</feature>
<name>A0A7I7QMA2_9MYCO</name>
<comment type="function">
    <text evidence="1">Probable amino-acid or metabolite transport protein.</text>
</comment>
<feature type="transmembrane region" description="Helical" evidence="9">
    <location>
        <begin position="346"/>
        <end position="366"/>
    </location>
</feature>
<accession>A0A7I7QMA2</accession>
<dbReference type="EMBL" id="AP022588">
    <property type="protein sequence ID" value="BBY27463.1"/>
    <property type="molecule type" value="Genomic_DNA"/>
</dbReference>
<keyword evidence="4" id="KW-1003">Cell membrane</keyword>
<comment type="similarity">
    <text evidence="3">Belongs to the amino acid-polyamine-organocation (APC) superfamily.</text>
</comment>
<gene>
    <name evidence="10" type="ORF">MSEDJ_15590</name>
</gene>
<organism evidence="10 11">
    <name type="scientific">Mycolicibacterium sediminis</name>
    <dbReference type="NCBI Taxonomy" id="1286180"/>
    <lineage>
        <taxon>Bacteria</taxon>
        <taxon>Bacillati</taxon>
        <taxon>Actinomycetota</taxon>
        <taxon>Actinomycetes</taxon>
        <taxon>Mycobacteriales</taxon>
        <taxon>Mycobacteriaceae</taxon>
        <taxon>Mycolicibacterium</taxon>
    </lineage>
</organism>
<feature type="region of interest" description="Disordered" evidence="8">
    <location>
        <begin position="458"/>
        <end position="485"/>
    </location>
</feature>
<evidence type="ECO:0000256" key="1">
    <source>
        <dbReference type="ARBA" id="ARBA00002249"/>
    </source>
</evidence>
<feature type="transmembrane region" description="Helical" evidence="9">
    <location>
        <begin position="248"/>
        <end position="268"/>
    </location>
</feature>
<feature type="transmembrane region" description="Helical" evidence="9">
    <location>
        <begin position="405"/>
        <end position="423"/>
    </location>
</feature>
<evidence type="ECO:0000256" key="3">
    <source>
        <dbReference type="ARBA" id="ARBA00009523"/>
    </source>
</evidence>
<keyword evidence="5 9" id="KW-0812">Transmembrane</keyword>
<reference evidence="10 11" key="1">
    <citation type="journal article" date="2019" name="Emerg. Microbes Infect.">
        <title>Comprehensive subspecies identification of 175 nontuberculous mycobacteria species based on 7547 genomic profiles.</title>
        <authorList>
            <person name="Matsumoto Y."/>
            <person name="Kinjo T."/>
            <person name="Motooka D."/>
            <person name="Nabeya D."/>
            <person name="Jung N."/>
            <person name="Uechi K."/>
            <person name="Horii T."/>
            <person name="Iida T."/>
            <person name="Fujita J."/>
            <person name="Nakamura S."/>
        </authorList>
    </citation>
    <scope>NUCLEOTIDE SEQUENCE [LARGE SCALE GENOMIC DNA]</scope>
    <source>
        <strain evidence="10 11">JCM 17899</strain>
    </source>
</reference>
<dbReference type="Proteomes" id="UP000467193">
    <property type="component" value="Chromosome"/>
</dbReference>
<feature type="transmembrane region" description="Helical" evidence="9">
    <location>
        <begin position="33"/>
        <end position="54"/>
    </location>
</feature>